<dbReference type="EMBL" id="CM010722">
    <property type="protein sequence ID" value="RZC73135.1"/>
    <property type="molecule type" value="Genomic_DNA"/>
</dbReference>
<evidence type="ECO:0000313" key="3">
    <source>
        <dbReference type="Proteomes" id="UP000316621"/>
    </source>
</evidence>
<proteinExistence type="predicted"/>
<feature type="transmembrane region" description="Helical" evidence="1">
    <location>
        <begin position="6"/>
        <end position="26"/>
    </location>
</feature>
<evidence type="ECO:0000313" key="2">
    <source>
        <dbReference type="EMBL" id="RZC73135.1"/>
    </source>
</evidence>
<keyword evidence="1" id="KW-0472">Membrane</keyword>
<protein>
    <submittedName>
        <fullName evidence="2">Uncharacterized protein</fullName>
    </submittedName>
</protein>
<name>A0A4Y7KMN8_PAPSO</name>
<accession>A0A4Y7KMN8</accession>
<keyword evidence="1" id="KW-0812">Transmembrane</keyword>
<evidence type="ECO:0000256" key="1">
    <source>
        <dbReference type="SAM" id="Phobius"/>
    </source>
</evidence>
<dbReference type="AlphaFoldDB" id="A0A4Y7KMN8"/>
<reference evidence="2 3" key="1">
    <citation type="journal article" date="2018" name="Science">
        <title>The opium poppy genome and morphinan production.</title>
        <authorList>
            <person name="Guo L."/>
            <person name="Winzer T."/>
            <person name="Yang X."/>
            <person name="Li Y."/>
            <person name="Ning Z."/>
            <person name="He Z."/>
            <person name="Teodor R."/>
            <person name="Lu Y."/>
            <person name="Bowser T.A."/>
            <person name="Graham I.A."/>
            <person name="Ye K."/>
        </authorList>
    </citation>
    <scope>NUCLEOTIDE SEQUENCE [LARGE SCALE GENOMIC DNA]</scope>
    <source>
        <strain evidence="3">cv. HN1</strain>
        <tissue evidence="2">Leaves</tissue>
    </source>
</reference>
<gene>
    <name evidence="2" type="ORF">C5167_048614</name>
</gene>
<dbReference type="Gramene" id="RZC73135">
    <property type="protein sequence ID" value="RZC73135"/>
    <property type="gene ID" value="C5167_048614"/>
</dbReference>
<sequence length="95" mass="10473">MEKNTSIFSPFGFLSVVVLIAMANYYGGIVAEGRQVCDGNILGRIIVRGECRNCVAPCRDRFNNVVRIQCAPLPFNQIECFCCGPVTIHESLETS</sequence>
<keyword evidence="3" id="KW-1185">Reference proteome</keyword>
<organism evidence="2 3">
    <name type="scientific">Papaver somniferum</name>
    <name type="common">Opium poppy</name>
    <dbReference type="NCBI Taxonomy" id="3469"/>
    <lineage>
        <taxon>Eukaryota</taxon>
        <taxon>Viridiplantae</taxon>
        <taxon>Streptophyta</taxon>
        <taxon>Embryophyta</taxon>
        <taxon>Tracheophyta</taxon>
        <taxon>Spermatophyta</taxon>
        <taxon>Magnoliopsida</taxon>
        <taxon>Ranunculales</taxon>
        <taxon>Papaveraceae</taxon>
        <taxon>Papaveroideae</taxon>
        <taxon>Papaver</taxon>
    </lineage>
</organism>
<keyword evidence="1" id="KW-1133">Transmembrane helix</keyword>
<dbReference type="Proteomes" id="UP000316621">
    <property type="component" value="Chromosome 8"/>
</dbReference>